<name>A0A8K0IEB7_COCNU</name>
<comment type="caution">
    <text evidence="1">The sequence shown here is derived from an EMBL/GenBank/DDBJ whole genome shotgun (WGS) entry which is preliminary data.</text>
</comment>
<sequence length="147" mass="15797">MLTRRRRTTTTVTAGTVDGNGAFDGAAYLADGIEEALERSPPSKSIRPSATGEAKSHCMIYHCTVSNSPSDVGDAIGPLQSSIIEVRISFGRGYRRGESSLPTEENMRKEPLPFSSTVAWFVAGMGAASSKWKSLSHLPLHPQTEKS</sequence>
<gene>
    <name evidence="1" type="ORF">COCNU_07G005930</name>
</gene>
<protein>
    <submittedName>
        <fullName evidence="1">Uncharacterized protein</fullName>
    </submittedName>
</protein>
<dbReference type="EMBL" id="CM017878">
    <property type="protein sequence ID" value="KAG1354481.1"/>
    <property type="molecule type" value="Genomic_DNA"/>
</dbReference>
<organism evidence="1 2">
    <name type="scientific">Cocos nucifera</name>
    <name type="common">Coconut palm</name>
    <dbReference type="NCBI Taxonomy" id="13894"/>
    <lineage>
        <taxon>Eukaryota</taxon>
        <taxon>Viridiplantae</taxon>
        <taxon>Streptophyta</taxon>
        <taxon>Embryophyta</taxon>
        <taxon>Tracheophyta</taxon>
        <taxon>Spermatophyta</taxon>
        <taxon>Magnoliopsida</taxon>
        <taxon>Liliopsida</taxon>
        <taxon>Arecaceae</taxon>
        <taxon>Arecoideae</taxon>
        <taxon>Cocoseae</taxon>
        <taxon>Attaleinae</taxon>
        <taxon>Cocos</taxon>
    </lineage>
</organism>
<dbReference type="Proteomes" id="UP000797356">
    <property type="component" value="Chromosome 7"/>
</dbReference>
<evidence type="ECO:0000313" key="1">
    <source>
        <dbReference type="EMBL" id="KAG1354481.1"/>
    </source>
</evidence>
<keyword evidence="2" id="KW-1185">Reference proteome</keyword>
<reference evidence="1" key="2">
    <citation type="submission" date="2019-07" db="EMBL/GenBank/DDBJ databases">
        <authorList>
            <person name="Yang Y."/>
            <person name="Bocs S."/>
            <person name="Baudouin L."/>
        </authorList>
    </citation>
    <scope>NUCLEOTIDE SEQUENCE</scope>
    <source>
        <tissue evidence="1">Spear leaf of Hainan Tall coconut</tissue>
    </source>
</reference>
<proteinExistence type="predicted"/>
<accession>A0A8K0IEB7</accession>
<evidence type="ECO:0000313" key="2">
    <source>
        <dbReference type="Proteomes" id="UP000797356"/>
    </source>
</evidence>
<reference evidence="1" key="1">
    <citation type="journal article" date="2017" name="Gigascience">
        <title>The genome draft of coconut (Cocos nucifera).</title>
        <authorList>
            <person name="Xiao Y."/>
            <person name="Xu P."/>
            <person name="Fan H."/>
            <person name="Baudouin L."/>
            <person name="Xia W."/>
            <person name="Bocs S."/>
            <person name="Xu J."/>
            <person name="Li Q."/>
            <person name="Guo A."/>
            <person name="Zhou L."/>
            <person name="Li J."/>
            <person name="Wu Y."/>
            <person name="Ma Z."/>
            <person name="Armero A."/>
            <person name="Issali A.E."/>
            <person name="Liu N."/>
            <person name="Peng M."/>
            <person name="Yang Y."/>
        </authorList>
    </citation>
    <scope>NUCLEOTIDE SEQUENCE</scope>
    <source>
        <tissue evidence="1">Spear leaf of Hainan Tall coconut</tissue>
    </source>
</reference>
<dbReference type="AlphaFoldDB" id="A0A8K0IEB7"/>